<proteinExistence type="inferred from homology"/>
<dbReference type="PANTHER" id="PTHR34093:SF1">
    <property type="entry name" value="CHLORIDE CHANNEL CLIC-LIKE PROTEIN 1"/>
    <property type="match status" value="1"/>
</dbReference>
<organism evidence="8 9">
    <name type="scientific">Mizuhopecten yessoensis</name>
    <name type="common">Japanese scallop</name>
    <name type="synonym">Patinopecten yessoensis</name>
    <dbReference type="NCBI Taxonomy" id="6573"/>
    <lineage>
        <taxon>Eukaryota</taxon>
        <taxon>Metazoa</taxon>
        <taxon>Spiralia</taxon>
        <taxon>Lophotrochozoa</taxon>
        <taxon>Mollusca</taxon>
        <taxon>Bivalvia</taxon>
        <taxon>Autobranchia</taxon>
        <taxon>Pteriomorphia</taxon>
        <taxon>Pectinida</taxon>
        <taxon>Pectinoidea</taxon>
        <taxon>Pectinidae</taxon>
        <taxon>Mizuhopecten</taxon>
    </lineage>
</organism>
<dbReference type="STRING" id="6573.A0A210QMA1"/>
<evidence type="ECO:0000256" key="4">
    <source>
        <dbReference type="ARBA" id="ARBA00022692"/>
    </source>
</evidence>
<dbReference type="GO" id="GO:0005783">
    <property type="term" value="C:endoplasmic reticulum"/>
    <property type="evidence" value="ECO:0007669"/>
    <property type="project" value="TreeGrafter"/>
</dbReference>
<dbReference type="PANTHER" id="PTHR34093">
    <property type="entry name" value="CHLORIDE CHANNEL CLIC-LIKE PROTEIN 1"/>
    <property type="match status" value="1"/>
</dbReference>
<dbReference type="OrthoDB" id="10037397at2759"/>
<reference evidence="8 9" key="1">
    <citation type="journal article" date="2017" name="Nat. Ecol. Evol.">
        <title>Scallop genome provides insights into evolution of bilaterian karyotype and development.</title>
        <authorList>
            <person name="Wang S."/>
            <person name="Zhang J."/>
            <person name="Jiao W."/>
            <person name="Li J."/>
            <person name="Xun X."/>
            <person name="Sun Y."/>
            <person name="Guo X."/>
            <person name="Huan P."/>
            <person name="Dong B."/>
            <person name="Zhang L."/>
            <person name="Hu X."/>
            <person name="Sun X."/>
            <person name="Wang J."/>
            <person name="Zhao C."/>
            <person name="Wang Y."/>
            <person name="Wang D."/>
            <person name="Huang X."/>
            <person name="Wang R."/>
            <person name="Lv J."/>
            <person name="Li Y."/>
            <person name="Zhang Z."/>
            <person name="Liu B."/>
            <person name="Lu W."/>
            <person name="Hui Y."/>
            <person name="Liang J."/>
            <person name="Zhou Z."/>
            <person name="Hou R."/>
            <person name="Li X."/>
            <person name="Liu Y."/>
            <person name="Li H."/>
            <person name="Ning X."/>
            <person name="Lin Y."/>
            <person name="Zhao L."/>
            <person name="Xing Q."/>
            <person name="Dou J."/>
            <person name="Li Y."/>
            <person name="Mao J."/>
            <person name="Guo H."/>
            <person name="Dou H."/>
            <person name="Li T."/>
            <person name="Mu C."/>
            <person name="Jiang W."/>
            <person name="Fu Q."/>
            <person name="Fu X."/>
            <person name="Miao Y."/>
            <person name="Liu J."/>
            <person name="Yu Q."/>
            <person name="Li R."/>
            <person name="Liao H."/>
            <person name="Li X."/>
            <person name="Kong Y."/>
            <person name="Jiang Z."/>
            <person name="Chourrout D."/>
            <person name="Li R."/>
            <person name="Bao Z."/>
        </authorList>
    </citation>
    <scope>NUCLEOTIDE SEQUENCE [LARGE SCALE GENOMIC DNA]</scope>
    <source>
        <strain evidence="8 9">PY_sf001</strain>
    </source>
</reference>
<evidence type="ECO:0000313" key="9">
    <source>
        <dbReference type="Proteomes" id="UP000242188"/>
    </source>
</evidence>
<keyword evidence="6 7" id="KW-0472">Membrane</keyword>
<accession>A0A210QMA1</accession>
<evidence type="ECO:0000256" key="5">
    <source>
        <dbReference type="ARBA" id="ARBA00022989"/>
    </source>
</evidence>
<dbReference type="GO" id="GO:0005254">
    <property type="term" value="F:chloride channel activity"/>
    <property type="evidence" value="ECO:0007669"/>
    <property type="project" value="TreeGrafter"/>
</dbReference>
<keyword evidence="4 7" id="KW-0812">Transmembrane</keyword>
<keyword evidence="5 7" id="KW-1133">Transmembrane helix</keyword>
<evidence type="ECO:0000313" key="8">
    <source>
        <dbReference type="EMBL" id="OWF49854.1"/>
    </source>
</evidence>
<dbReference type="AlphaFoldDB" id="A0A210QMA1"/>
<comment type="similarity">
    <text evidence="2">Belongs to the chloride channel MCLC family.</text>
</comment>
<dbReference type="EMBL" id="NEDP02002915">
    <property type="protein sequence ID" value="OWF49854.1"/>
    <property type="molecule type" value="Genomic_DNA"/>
</dbReference>
<name>A0A210QMA1_MIZYE</name>
<evidence type="ECO:0000256" key="2">
    <source>
        <dbReference type="ARBA" id="ARBA00005944"/>
    </source>
</evidence>
<comment type="caution">
    <text evidence="8">The sequence shown here is derived from an EMBL/GenBank/DDBJ whole genome shotgun (WGS) entry which is preliminary data.</text>
</comment>
<sequence length="177" mass="20009">MAAGVNIRLTWRQFVLKACILAFLISIPMTWYELYKAAEIQQQTAAMKDAPPECVRDKEDLDESTFDTLLGVAQSAFRGLFTFEKDNCQKYYEHMLISPFLKVPPTKVGKVEVLHTKVRGVEFLSTKEGEVDIISTKVMEVEVLSTKEGELKAISIEVREAEVLSTKEGKVEVLFTK</sequence>
<evidence type="ECO:0000256" key="1">
    <source>
        <dbReference type="ARBA" id="ARBA00004141"/>
    </source>
</evidence>
<evidence type="ECO:0000256" key="3">
    <source>
        <dbReference type="ARBA" id="ARBA00015571"/>
    </source>
</evidence>
<feature type="transmembrane region" description="Helical" evidence="7">
    <location>
        <begin position="14"/>
        <end position="32"/>
    </location>
</feature>
<dbReference type="InterPro" id="IPR009231">
    <property type="entry name" value="Chloride_chnl_CLIC-like"/>
</dbReference>
<evidence type="ECO:0000256" key="7">
    <source>
        <dbReference type="SAM" id="Phobius"/>
    </source>
</evidence>
<dbReference type="Proteomes" id="UP000242188">
    <property type="component" value="Unassembled WGS sequence"/>
</dbReference>
<dbReference type="Pfam" id="PF05934">
    <property type="entry name" value="MCLC"/>
    <property type="match status" value="1"/>
</dbReference>
<protein>
    <recommendedName>
        <fullName evidence="3">Chloride channel CLIC-like protein 1</fullName>
    </recommendedName>
</protein>
<evidence type="ECO:0000256" key="6">
    <source>
        <dbReference type="ARBA" id="ARBA00023136"/>
    </source>
</evidence>
<gene>
    <name evidence="8" type="ORF">KP79_PYT00970</name>
</gene>
<comment type="subcellular location">
    <subcellularLocation>
        <location evidence="1">Membrane</location>
        <topology evidence="1">Multi-pass membrane protein</topology>
    </subcellularLocation>
</comment>
<keyword evidence="9" id="KW-1185">Reference proteome</keyword>
<dbReference type="GO" id="GO:0016020">
    <property type="term" value="C:membrane"/>
    <property type="evidence" value="ECO:0007669"/>
    <property type="project" value="UniProtKB-SubCell"/>
</dbReference>